<dbReference type="AlphaFoldDB" id="A0A3A6R457"/>
<comment type="caution">
    <text evidence="2">The sequence shown here is derived from an EMBL/GenBank/DDBJ whole genome shotgun (WGS) entry which is preliminary data.</text>
</comment>
<dbReference type="Pfam" id="PF01844">
    <property type="entry name" value="HNH"/>
    <property type="match status" value="1"/>
</dbReference>
<keyword evidence="2" id="KW-0255">Endonuclease</keyword>
<dbReference type="Gene3D" id="1.10.30.50">
    <property type="match status" value="1"/>
</dbReference>
<dbReference type="EMBL" id="QVMU01000009">
    <property type="protein sequence ID" value="RJX70923.1"/>
    <property type="molecule type" value="Genomic_DNA"/>
</dbReference>
<dbReference type="RefSeq" id="WP_120031336.1">
    <property type="nucleotide sequence ID" value="NZ_QVMU01000009.1"/>
</dbReference>
<proteinExistence type="predicted"/>
<keyword evidence="3" id="KW-1185">Reference proteome</keyword>
<evidence type="ECO:0000259" key="1">
    <source>
        <dbReference type="Pfam" id="PF01844"/>
    </source>
</evidence>
<dbReference type="GO" id="GO:0008270">
    <property type="term" value="F:zinc ion binding"/>
    <property type="evidence" value="ECO:0007669"/>
    <property type="project" value="InterPro"/>
</dbReference>
<dbReference type="Proteomes" id="UP000273252">
    <property type="component" value="Unassembled WGS sequence"/>
</dbReference>
<reference evidence="2 3" key="1">
    <citation type="submission" date="2018-08" db="EMBL/GenBank/DDBJ databases">
        <title>Vibrio isolated from the Eastern China Marginal Seas.</title>
        <authorList>
            <person name="Li Y."/>
        </authorList>
    </citation>
    <scope>NUCLEOTIDE SEQUENCE [LARGE SCALE GENOMIC DNA]</scope>
    <source>
        <strain evidence="2 3">BEI233</strain>
    </source>
</reference>
<dbReference type="GO" id="GO:0004519">
    <property type="term" value="F:endonuclease activity"/>
    <property type="evidence" value="ECO:0007669"/>
    <property type="project" value="UniProtKB-KW"/>
</dbReference>
<sequence>MNFTNEDYFKGIVLFGLNAATYKMALAQTLLKASREGKTELSWEELSTTYFDAYKARLAANSMPQQGNPNRLTKMERIIKEHELGVLTSNQAIDKVADTAFDDVVPRFQTIGSDKNIVASYFYDIEKGKKLVLKDSLLSLTEPQINTLQQEVHARWGLLEGAFSINQTNFELANNIREIYLKNGHERKALTHNIPFLSGYQGNVCFYCGEPMDDNIHVDHVLPRQVINHDEIWNLVLSHGDCNLLKSDRLVGQHFVEKLIARNENIMGSNHPWKAKIQSTLGSTPKKRASNLNMHYDNIKSVLGRYYWGGSDSYNPASDPFYRRLITALNNK</sequence>
<dbReference type="OrthoDB" id="9804086at2"/>
<accession>A0A3A6R457</accession>
<keyword evidence="2" id="KW-0378">Hydrolase</keyword>
<dbReference type="GO" id="GO:0003676">
    <property type="term" value="F:nucleic acid binding"/>
    <property type="evidence" value="ECO:0007669"/>
    <property type="project" value="InterPro"/>
</dbReference>
<dbReference type="CDD" id="cd00085">
    <property type="entry name" value="HNHc"/>
    <property type="match status" value="1"/>
</dbReference>
<evidence type="ECO:0000313" key="3">
    <source>
        <dbReference type="Proteomes" id="UP000273252"/>
    </source>
</evidence>
<evidence type="ECO:0000313" key="2">
    <source>
        <dbReference type="EMBL" id="RJX70923.1"/>
    </source>
</evidence>
<organism evidence="2 3">
    <name type="scientific">Vibrio sinensis</name>
    <dbReference type="NCBI Taxonomy" id="2302434"/>
    <lineage>
        <taxon>Bacteria</taxon>
        <taxon>Pseudomonadati</taxon>
        <taxon>Pseudomonadota</taxon>
        <taxon>Gammaproteobacteria</taxon>
        <taxon>Vibrionales</taxon>
        <taxon>Vibrionaceae</taxon>
        <taxon>Vibrio</taxon>
    </lineage>
</organism>
<keyword evidence="2" id="KW-0540">Nuclease</keyword>
<dbReference type="InterPro" id="IPR002711">
    <property type="entry name" value="HNH"/>
</dbReference>
<dbReference type="InterPro" id="IPR003615">
    <property type="entry name" value="HNH_nuc"/>
</dbReference>
<gene>
    <name evidence="2" type="ORF">DZ860_11350</name>
</gene>
<feature type="domain" description="HNH" evidence="1">
    <location>
        <begin position="205"/>
        <end position="249"/>
    </location>
</feature>
<name>A0A3A6R457_9VIBR</name>
<protein>
    <submittedName>
        <fullName evidence="2">HNH endonuclease</fullName>
    </submittedName>
</protein>